<dbReference type="Pfam" id="PF01625">
    <property type="entry name" value="PMSR"/>
    <property type="match status" value="1"/>
</dbReference>
<dbReference type="Gene3D" id="3.30.1060.10">
    <property type="entry name" value="Peptide methionine sulphoxide reductase MsrA"/>
    <property type="match status" value="1"/>
</dbReference>
<evidence type="ECO:0000256" key="3">
    <source>
        <dbReference type="ARBA" id="ARBA00023002"/>
    </source>
</evidence>
<sequence>MVNAGVCATFAAGCFWGTEHFFTKQFGSALLAHRVGFMGGRDDTVVTYADVKGGDTGHAEVLHLTFDPTKVEYSKLLEFFFRMHDPTTKNKQVGDIGTQYRSAIFFHNDEQRKLAEAFIACLNDPGQQLRKKFTAAFGQDARVVTTVEPATRFHPAEDYHQQYLEKNPGGYCAHRLYW</sequence>
<feature type="domain" description="Peptide methionine sulphoxide reductase MsrA" evidence="5">
    <location>
        <begin position="8"/>
        <end position="172"/>
    </location>
</feature>
<keyword evidence="3 6" id="KW-0560">Oxidoreductase</keyword>
<protein>
    <recommendedName>
        <fullName evidence="2">peptide-methionine (S)-S-oxide reductase</fullName>
        <ecNumber evidence="2">1.8.4.11</ecNumber>
    </recommendedName>
    <alternativeName>
        <fullName evidence="4">Peptide-methionine (S)-S-oxide reductase</fullName>
    </alternativeName>
</protein>
<dbReference type="PANTHER" id="PTHR43774">
    <property type="entry name" value="PEPTIDE METHIONINE SULFOXIDE REDUCTASE"/>
    <property type="match status" value="1"/>
</dbReference>
<dbReference type="GO" id="GO:0008113">
    <property type="term" value="F:peptide-methionine (S)-S-oxide reductase activity"/>
    <property type="evidence" value="ECO:0007669"/>
    <property type="project" value="UniProtKB-EC"/>
</dbReference>
<dbReference type="InterPro" id="IPR036509">
    <property type="entry name" value="Met_Sox_Rdtase_MsrA_sf"/>
</dbReference>
<dbReference type="FunFam" id="3.30.1060.10:FF:000011">
    <property type="entry name" value="Peptide methionine sulfoxide reductase MsrA"/>
    <property type="match status" value="1"/>
</dbReference>
<comment type="similarity">
    <text evidence="1">Belongs to the MsrA Met sulfoxide reductase family.</text>
</comment>
<dbReference type="NCBIfam" id="TIGR00401">
    <property type="entry name" value="msrA"/>
    <property type="match status" value="1"/>
</dbReference>
<dbReference type="AlphaFoldDB" id="G0TZZ9"/>
<dbReference type="EC" id="1.8.4.11" evidence="2"/>
<accession>G0TZZ9</accession>
<evidence type="ECO:0000256" key="2">
    <source>
        <dbReference type="ARBA" id="ARBA00012502"/>
    </source>
</evidence>
<evidence type="ECO:0000256" key="4">
    <source>
        <dbReference type="ARBA" id="ARBA00030643"/>
    </source>
</evidence>
<name>G0TZZ9_TRYVY</name>
<reference evidence="6" key="1">
    <citation type="journal article" date="2012" name="Proc. Natl. Acad. Sci. U.S.A.">
        <title>Antigenic diversity is generated by distinct evolutionary mechanisms in African trypanosome species.</title>
        <authorList>
            <person name="Jackson A.P."/>
            <person name="Berry A."/>
            <person name="Aslett M."/>
            <person name="Allison H.C."/>
            <person name="Burton P."/>
            <person name="Vavrova-Anderson J."/>
            <person name="Brown R."/>
            <person name="Browne H."/>
            <person name="Corton N."/>
            <person name="Hauser H."/>
            <person name="Gamble J."/>
            <person name="Gilderthorp R."/>
            <person name="Marcello L."/>
            <person name="McQuillan J."/>
            <person name="Otto T.D."/>
            <person name="Quail M.A."/>
            <person name="Sanders M.J."/>
            <person name="van Tonder A."/>
            <person name="Ginger M.L."/>
            <person name="Field M.C."/>
            <person name="Barry J.D."/>
            <person name="Hertz-Fowler C."/>
            <person name="Berriman M."/>
        </authorList>
    </citation>
    <scope>NUCLEOTIDE SEQUENCE</scope>
    <source>
        <strain evidence="6">Y486</strain>
    </source>
</reference>
<dbReference type="InterPro" id="IPR002569">
    <property type="entry name" value="Met_Sox_Rdtase_MsrA_dom"/>
</dbReference>
<organism evidence="6">
    <name type="scientific">Trypanosoma vivax (strain Y486)</name>
    <dbReference type="NCBI Taxonomy" id="1055687"/>
    <lineage>
        <taxon>Eukaryota</taxon>
        <taxon>Discoba</taxon>
        <taxon>Euglenozoa</taxon>
        <taxon>Kinetoplastea</taxon>
        <taxon>Metakinetoplastina</taxon>
        <taxon>Trypanosomatida</taxon>
        <taxon>Trypanosomatidae</taxon>
        <taxon>Trypanosoma</taxon>
        <taxon>Duttonella</taxon>
    </lineage>
</organism>
<evidence type="ECO:0000256" key="1">
    <source>
        <dbReference type="ARBA" id="ARBA00005591"/>
    </source>
</evidence>
<dbReference type="EMBL" id="HE573024">
    <property type="protein sequence ID" value="CCC49395.1"/>
    <property type="molecule type" value="Genomic_DNA"/>
</dbReference>
<dbReference type="SUPFAM" id="SSF55068">
    <property type="entry name" value="Peptide methionine sulfoxide reductase"/>
    <property type="match status" value="1"/>
</dbReference>
<gene>
    <name evidence="6" type="ORF">TVY486_0800020</name>
</gene>
<dbReference type="HAMAP" id="MF_01401">
    <property type="entry name" value="MsrA"/>
    <property type="match status" value="1"/>
</dbReference>
<evidence type="ECO:0000259" key="5">
    <source>
        <dbReference type="Pfam" id="PF01625"/>
    </source>
</evidence>
<dbReference type="PANTHER" id="PTHR43774:SF1">
    <property type="entry name" value="PEPTIDE METHIONINE SULFOXIDE REDUCTASE MSRA 2"/>
    <property type="match status" value="1"/>
</dbReference>
<evidence type="ECO:0000313" key="6">
    <source>
        <dbReference type="EMBL" id="CCC49395.1"/>
    </source>
</evidence>
<dbReference type="VEuPathDB" id="TriTrypDB:TvY486_0800020"/>
<proteinExistence type="inferred from homology"/>